<dbReference type="PANTHER" id="PTHR46560:SF1">
    <property type="entry name" value="MINIATURE"/>
    <property type="match status" value="1"/>
</dbReference>
<evidence type="ECO:0000313" key="3">
    <source>
        <dbReference type="Proteomes" id="UP000792457"/>
    </source>
</evidence>
<organism evidence="2 3">
    <name type="scientific">Ladona fulva</name>
    <name type="common">Scarce chaser dragonfly</name>
    <name type="synonym">Libellula fulva</name>
    <dbReference type="NCBI Taxonomy" id="123851"/>
    <lineage>
        <taxon>Eukaryota</taxon>
        <taxon>Metazoa</taxon>
        <taxon>Ecdysozoa</taxon>
        <taxon>Arthropoda</taxon>
        <taxon>Hexapoda</taxon>
        <taxon>Insecta</taxon>
        <taxon>Pterygota</taxon>
        <taxon>Palaeoptera</taxon>
        <taxon>Odonata</taxon>
        <taxon>Epiprocta</taxon>
        <taxon>Anisoptera</taxon>
        <taxon>Libelluloidea</taxon>
        <taxon>Libellulidae</taxon>
        <taxon>Ladona</taxon>
    </lineage>
</organism>
<dbReference type="InterPro" id="IPR001507">
    <property type="entry name" value="ZP_dom"/>
</dbReference>
<accession>A0A8K0P6U3</accession>
<proteinExistence type="predicted"/>
<dbReference type="EMBL" id="KZ308795">
    <property type="protein sequence ID" value="KAG8234303.1"/>
    <property type="molecule type" value="Genomic_DNA"/>
</dbReference>
<reference evidence="2" key="2">
    <citation type="submission" date="2017-10" db="EMBL/GenBank/DDBJ databases">
        <title>Ladona fulva Genome sequencing and assembly.</title>
        <authorList>
            <person name="Murali S."/>
            <person name="Richards S."/>
            <person name="Bandaranaike D."/>
            <person name="Bellair M."/>
            <person name="Blankenburg K."/>
            <person name="Chao H."/>
            <person name="Dinh H."/>
            <person name="Doddapaneni H."/>
            <person name="Dugan-Rocha S."/>
            <person name="Elkadiri S."/>
            <person name="Gnanaolivu R."/>
            <person name="Hernandez B."/>
            <person name="Skinner E."/>
            <person name="Javaid M."/>
            <person name="Lee S."/>
            <person name="Li M."/>
            <person name="Ming W."/>
            <person name="Munidasa M."/>
            <person name="Muniz J."/>
            <person name="Nguyen L."/>
            <person name="Hughes D."/>
            <person name="Osuji N."/>
            <person name="Pu L.-L."/>
            <person name="Puazo M."/>
            <person name="Qu C."/>
            <person name="Quiroz J."/>
            <person name="Raj R."/>
            <person name="Weissenberger G."/>
            <person name="Xin Y."/>
            <person name="Zou X."/>
            <person name="Han Y."/>
            <person name="Worley K."/>
            <person name="Muzny D."/>
            <person name="Gibbs R."/>
        </authorList>
    </citation>
    <scope>NUCLEOTIDE SEQUENCE</scope>
    <source>
        <strain evidence="2">Sampled in the wild</strain>
    </source>
</reference>
<dbReference type="AlphaFoldDB" id="A0A8K0P6U3"/>
<reference evidence="2" key="1">
    <citation type="submission" date="2013-04" db="EMBL/GenBank/DDBJ databases">
        <authorList>
            <person name="Qu J."/>
            <person name="Murali S.C."/>
            <person name="Bandaranaike D."/>
            <person name="Bellair M."/>
            <person name="Blankenburg K."/>
            <person name="Chao H."/>
            <person name="Dinh H."/>
            <person name="Doddapaneni H."/>
            <person name="Downs B."/>
            <person name="Dugan-Rocha S."/>
            <person name="Elkadiri S."/>
            <person name="Gnanaolivu R.D."/>
            <person name="Hernandez B."/>
            <person name="Javaid M."/>
            <person name="Jayaseelan J.C."/>
            <person name="Lee S."/>
            <person name="Li M."/>
            <person name="Ming W."/>
            <person name="Munidasa M."/>
            <person name="Muniz J."/>
            <person name="Nguyen L."/>
            <person name="Ongeri F."/>
            <person name="Osuji N."/>
            <person name="Pu L.-L."/>
            <person name="Puazo M."/>
            <person name="Qu C."/>
            <person name="Quiroz J."/>
            <person name="Raj R."/>
            <person name="Weissenberger G."/>
            <person name="Xin Y."/>
            <person name="Zou X."/>
            <person name="Han Y."/>
            <person name="Richards S."/>
            <person name="Worley K."/>
            <person name="Muzny D."/>
            <person name="Gibbs R."/>
        </authorList>
    </citation>
    <scope>NUCLEOTIDE SEQUENCE</scope>
    <source>
        <strain evidence="2">Sampled in the wild</strain>
    </source>
</reference>
<protein>
    <recommendedName>
        <fullName evidence="1">ZP domain-containing protein</fullName>
    </recommendedName>
</protein>
<gene>
    <name evidence="2" type="ORF">J437_LFUL014465</name>
</gene>
<sequence length="233" mass="25583">MRNFVVLGAAGAAGGGELWPAERPPGMPSIRSLDVMCGKEHMDVRIAFTHPFSGIVFSKGQYGDPRCVYVAPLGRGGGAGTARPGLSLHPEGRGSGYGDEGGKVFRFRIAYSRCGTRPDHRGQFYENTVVVQYDRDLLEVWDEAKRLRCEWFDDYEKKTASKPPMVIADLDVVQLDFRDRAITGPGDNVECWMEVQQGKGPWAPPVSGIVPLGTTLTLVIAINDFTEKEFSSK</sequence>
<keyword evidence="3" id="KW-1185">Reference proteome</keyword>
<feature type="domain" description="ZP" evidence="1">
    <location>
        <begin position="36"/>
        <end position="233"/>
    </location>
</feature>
<dbReference type="PANTHER" id="PTHR46560">
    <property type="entry name" value="CYPHER, ISOFORM B"/>
    <property type="match status" value="1"/>
</dbReference>
<evidence type="ECO:0000313" key="2">
    <source>
        <dbReference type="EMBL" id="KAG8234303.1"/>
    </source>
</evidence>
<dbReference type="OrthoDB" id="10062424at2759"/>
<comment type="caution">
    <text evidence="2">The sequence shown here is derived from an EMBL/GenBank/DDBJ whole genome shotgun (WGS) entry which is preliminary data.</text>
</comment>
<dbReference type="PROSITE" id="PS51034">
    <property type="entry name" value="ZP_2"/>
    <property type="match status" value="1"/>
</dbReference>
<name>A0A8K0P6U3_LADFU</name>
<dbReference type="Proteomes" id="UP000792457">
    <property type="component" value="Unassembled WGS sequence"/>
</dbReference>
<evidence type="ECO:0000259" key="1">
    <source>
        <dbReference type="PROSITE" id="PS51034"/>
    </source>
</evidence>